<dbReference type="Gene3D" id="3.30.450.20">
    <property type="entry name" value="PAS domain"/>
    <property type="match status" value="2"/>
</dbReference>
<keyword evidence="8" id="KW-0547">Nucleotide-binding</keyword>
<evidence type="ECO:0000256" key="14">
    <source>
        <dbReference type="SAM" id="Phobius"/>
    </source>
</evidence>
<dbReference type="GO" id="GO:0006355">
    <property type="term" value="P:regulation of DNA-templated transcription"/>
    <property type="evidence" value="ECO:0007669"/>
    <property type="project" value="InterPro"/>
</dbReference>
<comment type="catalytic activity">
    <reaction evidence="1">
        <text>ATP + protein L-histidine = ADP + protein N-phospho-L-histidine.</text>
        <dbReference type="EC" id="2.7.13.3"/>
    </reaction>
</comment>
<dbReference type="GO" id="GO:0000155">
    <property type="term" value="F:phosphorelay sensor kinase activity"/>
    <property type="evidence" value="ECO:0007669"/>
    <property type="project" value="InterPro"/>
</dbReference>
<evidence type="ECO:0000256" key="7">
    <source>
        <dbReference type="ARBA" id="ARBA00022692"/>
    </source>
</evidence>
<keyword evidence="6" id="KW-0808">Transferase</keyword>
<dbReference type="Gene3D" id="1.10.287.130">
    <property type="match status" value="1"/>
</dbReference>
<dbReference type="EC" id="2.7.13.3" evidence="3"/>
<dbReference type="GO" id="GO:0005886">
    <property type="term" value="C:plasma membrane"/>
    <property type="evidence" value="ECO:0007669"/>
    <property type="project" value="UniProtKB-SubCell"/>
</dbReference>
<dbReference type="SMART" id="SM00091">
    <property type="entry name" value="PAS"/>
    <property type="match status" value="1"/>
</dbReference>
<evidence type="ECO:0000256" key="11">
    <source>
        <dbReference type="ARBA" id="ARBA00022989"/>
    </source>
</evidence>
<dbReference type="EMBL" id="FNSN01000003">
    <property type="protein sequence ID" value="SEC39640.1"/>
    <property type="molecule type" value="Genomic_DNA"/>
</dbReference>
<feature type="domain" description="PAS" evidence="15">
    <location>
        <begin position="231"/>
        <end position="261"/>
    </location>
</feature>
<evidence type="ECO:0000256" key="10">
    <source>
        <dbReference type="ARBA" id="ARBA00022840"/>
    </source>
</evidence>
<keyword evidence="10" id="KW-0067">ATP-binding</keyword>
<keyword evidence="17" id="KW-1185">Reference proteome</keyword>
<dbReference type="InterPro" id="IPR033463">
    <property type="entry name" value="sCache_3"/>
</dbReference>
<evidence type="ECO:0000256" key="4">
    <source>
        <dbReference type="ARBA" id="ARBA00022475"/>
    </source>
</evidence>
<evidence type="ECO:0000256" key="8">
    <source>
        <dbReference type="ARBA" id="ARBA00022741"/>
    </source>
</evidence>
<dbReference type="SUPFAM" id="SSF55874">
    <property type="entry name" value="ATPase domain of HSP90 chaperone/DNA topoisomerase II/histidine kinase"/>
    <property type="match status" value="1"/>
</dbReference>
<dbReference type="Pfam" id="PF02518">
    <property type="entry name" value="HATPase_c"/>
    <property type="match status" value="1"/>
</dbReference>
<dbReference type="AlphaFoldDB" id="A0A1H4S6D6"/>
<evidence type="ECO:0000313" key="16">
    <source>
        <dbReference type="EMBL" id="SEC39640.1"/>
    </source>
</evidence>
<evidence type="ECO:0000256" key="13">
    <source>
        <dbReference type="ARBA" id="ARBA00023136"/>
    </source>
</evidence>
<dbReference type="InterPro" id="IPR035965">
    <property type="entry name" value="PAS-like_dom_sf"/>
</dbReference>
<dbReference type="SUPFAM" id="SSF103190">
    <property type="entry name" value="Sensory domain-like"/>
    <property type="match status" value="1"/>
</dbReference>
<dbReference type="PANTHER" id="PTHR45436:SF5">
    <property type="entry name" value="SENSOR HISTIDINE KINASE TRCS"/>
    <property type="match status" value="1"/>
</dbReference>
<organism evidence="16 17">
    <name type="scientific">Arthrobacter woluwensis</name>
    <dbReference type="NCBI Taxonomy" id="156980"/>
    <lineage>
        <taxon>Bacteria</taxon>
        <taxon>Bacillati</taxon>
        <taxon>Actinomycetota</taxon>
        <taxon>Actinomycetes</taxon>
        <taxon>Micrococcales</taxon>
        <taxon>Micrococcaceae</taxon>
        <taxon>Arthrobacter</taxon>
    </lineage>
</organism>
<evidence type="ECO:0000259" key="15">
    <source>
        <dbReference type="PROSITE" id="PS50112"/>
    </source>
</evidence>
<keyword evidence="12" id="KW-0902">Two-component regulatory system</keyword>
<dbReference type="PRINTS" id="PR00344">
    <property type="entry name" value="BCTRLSENSOR"/>
</dbReference>
<keyword evidence="9 16" id="KW-0418">Kinase</keyword>
<sequence length="589" mass="61281">MRTLKFSTQTLLLQIAVVLLTVLLFALAFGVIMVERITQEAEQRALTLARTIASQPQVRQEVARISAAAGTPPSTVLDRGPLESIAESARQRTSALFVVITDETGVRLAHPDPQRLAEKVSTDPSEALAGKEVVTRNTGTLGPSAGAKVPVYAPDTTAGGGAVVGVVSVGFAREPLGSALLGASGPVIVTACGALAAGVGASMLLRKRLRRLTLGMEPEELTTLVQDQVAVLETTHEGVIGVSTSGRVTVVNATAQELLGLPDLQGTSWAEAPVPEQLRDLTRQEAAEDDVLELVAGARVLLATARKAVHDGEDLGWVVFLRDRTELAQLTRQLESVSTMSSALRAQRHEFANQLHTISGLLDLGDTARAAEYAHRLVATGPLEFPVEGLERLPEPYLQAFIGAKGIRARERGVTLRVGEDTFIRGSVKAPHDVTTVLGNLIDNAINAAVSGTRVGGREGGEGAADGADGATGAGGGRWVRVDLLDEPGPEPLDGSPRLGTLHAVVADSGDGVAEPERLFEKGYTASRVPGHGLGLKLALELAQRRGGEVKLLDAGGPGPDPGGTGSGAVFAVRLPTAMMFTTTSGEGA</sequence>
<keyword evidence="13 14" id="KW-0472">Membrane</keyword>
<dbReference type="STRING" id="156980.SAMN04489745_2763"/>
<dbReference type="SUPFAM" id="SSF55785">
    <property type="entry name" value="PYP-like sensor domain (PAS domain)"/>
    <property type="match status" value="1"/>
</dbReference>
<keyword evidence="7 14" id="KW-0812">Transmembrane</keyword>
<comment type="subcellular location">
    <subcellularLocation>
        <location evidence="2">Cell membrane</location>
        <topology evidence="2">Multi-pass membrane protein</topology>
    </subcellularLocation>
</comment>
<evidence type="ECO:0000256" key="2">
    <source>
        <dbReference type="ARBA" id="ARBA00004651"/>
    </source>
</evidence>
<dbReference type="RefSeq" id="WP_174521279.1">
    <property type="nucleotide sequence ID" value="NZ_FNSN01000003.1"/>
</dbReference>
<keyword evidence="5" id="KW-0597">Phosphoprotein</keyword>
<proteinExistence type="predicted"/>
<dbReference type="InterPro" id="IPR013767">
    <property type="entry name" value="PAS_fold"/>
</dbReference>
<gene>
    <name evidence="16" type="ORF">SAMN04489745_2763</name>
</gene>
<dbReference type="GO" id="GO:0005524">
    <property type="term" value="F:ATP binding"/>
    <property type="evidence" value="ECO:0007669"/>
    <property type="project" value="UniProtKB-KW"/>
</dbReference>
<evidence type="ECO:0000256" key="12">
    <source>
        <dbReference type="ARBA" id="ARBA00023012"/>
    </source>
</evidence>
<dbReference type="SUPFAM" id="SSF55890">
    <property type="entry name" value="Sporulation response regulatory protein Spo0B"/>
    <property type="match status" value="1"/>
</dbReference>
<dbReference type="Pfam" id="PF17203">
    <property type="entry name" value="sCache_3_2"/>
    <property type="match status" value="1"/>
</dbReference>
<evidence type="ECO:0000256" key="5">
    <source>
        <dbReference type="ARBA" id="ARBA00022553"/>
    </source>
</evidence>
<dbReference type="Pfam" id="PF14689">
    <property type="entry name" value="SPOB_a"/>
    <property type="match status" value="1"/>
</dbReference>
<dbReference type="PANTHER" id="PTHR45436">
    <property type="entry name" value="SENSOR HISTIDINE KINASE YKOH"/>
    <property type="match status" value="1"/>
</dbReference>
<evidence type="ECO:0000256" key="3">
    <source>
        <dbReference type="ARBA" id="ARBA00012438"/>
    </source>
</evidence>
<protein>
    <recommendedName>
        <fullName evidence="3">histidine kinase</fullName>
        <ecNumber evidence="3">2.7.13.3</ecNumber>
    </recommendedName>
</protein>
<evidence type="ECO:0000256" key="9">
    <source>
        <dbReference type="ARBA" id="ARBA00022777"/>
    </source>
</evidence>
<dbReference type="Gene3D" id="3.30.565.10">
    <property type="entry name" value="Histidine kinase-like ATPase, C-terminal domain"/>
    <property type="match status" value="1"/>
</dbReference>
<accession>A0A1H4S6D6</accession>
<keyword evidence="4" id="KW-1003">Cell membrane</keyword>
<dbReference type="InterPro" id="IPR000014">
    <property type="entry name" value="PAS"/>
</dbReference>
<dbReference type="Proteomes" id="UP000182652">
    <property type="component" value="Unassembled WGS sequence"/>
</dbReference>
<keyword evidence="11 14" id="KW-1133">Transmembrane helix</keyword>
<dbReference type="Pfam" id="PF00989">
    <property type="entry name" value="PAS"/>
    <property type="match status" value="1"/>
</dbReference>
<dbReference type="InterPro" id="IPR003594">
    <property type="entry name" value="HATPase_dom"/>
</dbReference>
<feature type="transmembrane region" description="Helical" evidence="14">
    <location>
        <begin position="183"/>
        <end position="205"/>
    </location>
</feature>
<evidence type="ECO:0000313" key="17">
    <source>
        <dbReference type="Proteomes" id="UP000182652"/>
    </source>
</evidence>
<dbReference type="SMART" id="SM00387">
    <property type="entry name" value="HATPase_c"/>
    <property type="match status" value="1"/>
</dbReference>
<dbReference type="InterPro" id="IPR036890">
    <property type="entry name" value="HATPase_C_sf"/>
</dbReference>
<dbReference type="InterPro" id="IPR039506">
    <property type="entry name" value="SPOB_a"/>
</dbReference>
<dbReference type="InterPro" id="IPR004358">
    <property type="entry name" value="Sig_transdc_His_kin-like_C"/>
</dbReference>
<dbReference type="InterPro" id="IPR050428">
    <property type="entry name" value="TCS_sensor_his_kinase"/>
</dbReference>
<evidence type="ECO:0000256" key="6">
    <source>
        <dbReference type="ARBA" id="ARBA00022679"/>
    </source>
</evidence>
<name>A0A1H4S6D6_9MICC</name>
<dbReference type="InterPro" id="IPR016120">
    <property type="entry name" value="Sig_transdc_His_kin_SpoOB"/>
</dbReference>
<dbReference type="InterPro" id="IPR029151">
    <property type="entry name" value="Sensor-like_sf"/>
</dbReference>
<dbReference type="PROSITE" id="PS50112">
    <property type="entry name" value="PAS"/>
    <property type="match status" value="1"/>
</dbReference>
<evidence type="ECO:0000256" key="1">
    <source>
        <dbReference type="ARBA" id="ARBA00000085"/>
    </source>
</evidence>
<reference evidence="16 17" key="1">
    <citation type="submission" date="2016-10" db="EMBL/GenBank/DDBJ databases">
        <authorList>
            <person name="de Groot N.N."/>
        </authorList>
    </citation>
    <scope>NUCLEOTIDE SEQUENCE [LARGE SCALE GENOMIC DNA]</scope>
    <source>
        <strain evidence="16 17">DSM 10495</strain>
    </source>
</reference>
<dbReference type="CDD" id="cd00130">
    <property type="entry name" value="PAS"/>
    <property type="match status" value="1"/>
</dbReference>